<dbReference type="CDD" id="cd02955">
    <property type="entry name" value="SSP411"/>
    <property type="match status" value="1"/>
</dbReference>
<sequence length="681" mass="79491">MKNKKPTYTNDLINETSPYLLQHAHNPVDWKPWNDQSLEKARKENKLLIISVGYSACHWCHVMEHESFEDPGVAEVMNADFVNIKVDREERPDIDQVYMNAVQVMTGTGGWPMNIVALPDGRPVWGGTYFKKEQWMNALNQLSVLYKQKPEQLLEYAGKLEEGLQKLQFIELPQEEQPFSRDFYPEILKQWKAQFDLENGGFKGAPKFMMPNNYEFLLRYGLQQQDEEIQKFTEKTLKKMAWGGIYDPVGGGFSRYSVDERWHVPHFEKMLYDNAQLVRLYSQAYKNHQNDLFKNVIEKTLEFIQEELTAPDYAFYSALDADSLNEKGKSEEGAFYTWTKAELKNLLEEDFKLFSEYFNINNYGKWEKDRYVLIRTKKSADIASEFEISEEQLQEKVRSWMKKLKKHREGRKKPALDDKTLTSWNALMLFGYLEAYTALKDRNYLDTALKNADFIKTKQIAGNGRLFHSYKKGKSSINGYLEDYAFTIEAFIKLHEITFEESWLRLADDLCEICIEDFSEESPMFYFTSNKDRKLITRTLEIMDNVIPASNSVMAKNLFKLAALLGKTEYKNRAEKMLKSVQAQIKTHPGSYSNWLDLMLNFTHPFFEVALTGENAKNLNFDLQEKYLPNTLITGTTGESELPLLQNRFQENNDYIYVCSEGKCDLPQTSVEKTVNLIKHF</sequence>
<evidence type="ECO:0000313" key="3">
    <source>
        <dbReference type="Proteomes" id="UP000199153"/>
    </source>
</evidence>
<dbReference type="SUPFAM" id="SSF48208">
    <property type="entry name" value="Six-hairpin glycosidases"/>
    <property type="match status" value="1"/>
</dbReference>
<keyword evidence="3" id="KW-1185">Reference proteome</keyword>
<dbReference type="STRING" id="287099.SAMN05660413_00188"/>
<dbReference type="InterPro" id="IPR024705">
    <property type="entry name" value="Ssp411"/>
</dbReference>
<dbReference type="AlphaFoldDB" id="A0A1I4XPJ1"/>
<name>A0A1I4XPJ1_9FLAO</name>
<evidence type="ECO:0000313" key="2">
    <source>
        <dbReference type="EMBL" id="SFN27333.1"/>
    </source>
</evidence>
<proteinExistence type="predicted"/>
<dbReference type="OrthoDB" id="9762614at2"/>
<dbReference type="SUPFAM" id="SSF52833">
    <property type="entry name" value="Thioredoxin-like"/>
    <property type="match status" value="1"/>
</dbReference>
<dbReference type="Pfam" id="PF03190">
    <property type="entry name" value="Thioredox_DsbH"/>
    <property type="match status" value="1"/>
</dbReference>
<gene>
    <name evidence="2" type="ORF">SAMN05660413_00188</name>
</gene>
<dbReference type="InterPro" id="IPR036249">
    <property type="entry name" value="Thioredoxin-like_sf"/>
</dbReference>
<accession>A0A1I4XPJ1</accession>
<dbReference type="InterPro" id="IPR004879">
    <property type="entry name" value="Ssp411-like_TRX"/>
</dbReference>
<dbReference type="Gene3D" id="3.40.30.10">
    <property type="entry name" value="Glutaredoxin"/>
    <property type="match status" value="1"/>
</dbReference>
<dbReference type="InterPro" id="IPR008928">
    <property type="entry name" value="6-hairpin_glycosidase_sf"/>
</dbReference>
<dbReference type="RefSeq" id="WP_093404712.1">
    <property type="nucleotide sequence ID" value="NZ_FOVL01000001.1"/>
</dbReference>
<dbReference type="Gene3D" id="1.50.10.20">
    <property type="match status" value="1"/>
</dbReference>
<feature type="domain" description="Spermatogenesis-associated protein 20-like TRX" evidence="1">
    <location>
        <begin position="9"/>
        <end position="164"/>
    </location>
</feature>
<dbReference type="PANTHER" id="PTHR42899:SF1">
    <property type="entry name" value="SPERMATOGENESIS-ASSOCIATED PROTEIN 20"/>
    <property type="match status" value="1"/>
</dbReference>
<protein>
    <recommendedName>
        <fullName evidence="1">Spermatogenesis-associated protein 20-like TRX domain-containing protein</fullName>
    </recommendedName>
</protein>
<dbReference type="PIRSF" id="PIRSF006402">
    <property type="entry name" value="UCP006402_thioredoxin"/>
    <property type="match status" value="1"/>
</dbReference>
<organism evidence="2 3">
    <name type="scientific">Salegentibacter flavus</name>
    <dbReference type="NCBI Taxonomy" id="287099"/>
    <lineage>
        <taxon>Bacteria</taxon>
        <taxon>Pseudomonadati</taxon>
        <taxon>Bacteroidota</taxon>
        <taxon>Flavobacteriia</taxon>
        <taxon>Flavobacteriales</taxon>
        <taxon>Flavobacteriaceae</taxon>
        <taxon>Salegentibacter</taxon>
    </lineage>
</organism>
<reference evidence="2 3" key="1">
    <citation type="submission" date="2016-10" db="EMBL/GenBank/DDBJ databases">
        <authorList>
            <person name="de Groot N.N."/>
        </authorList>
    </citation>
    <scope>NUCLEOTIDE SEQUENCE [LARGE SCALE GENOMIC DNA]</scope>
    <source>
        <strain evidence="2 3">DSM 17794</strain>
    </source>
</reference>
<dbReference type="Proteomes" id="UP000199153">
    <property type="component" value="Unassembled WGS sequence"/>
</dbReference>
<evidence type="ECO:0000259" key="1">
    <source>
        <dbReference type="Pfam" id="PF03190"/>
    </source>
</evidence>
<dbReference type="EMBL" id="FOVL01000001">
    <property type="protein sequence ID" value="SFN27333.1"/>
    <property type="molecule type" value="Genomic_DNA"/>
</dbReference>
<dbReference type="GO" id="GO:0005975">
    <property type="term" value="P:carbohydrate metabolic process"/>
    <property type="evidence" value="ECO:0007669"/>
    <property type="project" value="InterPro"/>
</dbReference>
<dbReference type="PANTHER" id="PTHR42899">
    <property type="entry name" value="SPERMATOGENESIS-ASSOCIATED PROTEIN 20"/>
    <property type="match status" value="1"/>
</dbReference>